<gene>
    <name evidence="3" type="ORF">EAH80_15315</name>
</gene>
<evidence type="ECO:0000259" key="2">
    <source>
        <dbReference type="Pfam" id="PF13581"/>
    </source>
</evidence>
<dbReference type="InterPro" id="IPR003594">
    <property type="entry name" value="HATPase_dom"/>
</dbReference>
<keyword evidence="1" id="KW-0418">Kinase</keyword>
<organism evidence="3 4">
    <name type="scientific">Mycolicibacterium hodleri</name>
    <dbReference type="NCBI Taxonomy" id="49897"/>
    <lineage>
        <taxon>Bacteria</taxon>
        <taxon>Bacillati</taxon>
        <taxon>Actinomycetota</taxon>
        <taxon>Actinomycetes</taxon>
        <taxon>Mycobacteriales</taxon>
        <taxon>Mycobacteriaceae</taxon>
        <taxon>Mycolicibacterium</taxon>
    </lineage>
</organism>
<evidence type="ECO:0000313" key="3">
    <source>
        <dbReference type="EMBL" id="TPG33635.1"/>
    </source>
</evidence>
<dbReference type="SUPFAM" id="SSF55874">
    <property type="entry name" value="ATPase domain of HSP90 chaperone/DNA topoisomerase II/histidine kinase"/>
    <property type="match status" value="1"/>
</dbReference>
<dbReference type="GO" id="GO:0005524">
    <property type="term" value="F:ATP binding"/>
    <property type="evidence" value="ECO:0007669"/>
    <property type="project" value="UniProtKB-KW"/>
</dbReference>
<dbReference type="PANTHER" id="PTHR35526">
    <property type="entry name" value="ANTI-SIGMA-F FACTOR RSBW-RELATED"/>
    <property type="match status" value="1"/>
</dbReference>
<evidence type="ECO:0000256" key="1">
    <source>
        <dbReference type="ARBA" id="ARBA00022527"/>
    </source>
</evidence>
<dbReference type="InterPro" id="IPR050267">
    <property type="entry name" value="Anti-sigma-factor_SerPK"/>
</dbReference>
<dbReference type="Pfam" id="PF13581">
    <property type="entry name" value="HATPase_c_2"/>
    <property type="match status" value="1"/>
</dbReference>
<dbReference type="InterPro" id="IPR036890">
    <property type="entry name" value="HATPase_C_sf"/>
</dbReference>
<dbReference type="RefSeq" id="WP_140692346.1">
    <property type="nucleotide sequence ID" value="NZ_RCZG01000005.1"/>
</dbReference>
<dbReference type="AlphaFoldDB" id="A0A502E7C4"/>
<protein>
    <submittedName>
        <fullName evidence="3">ATP-binding protein</fullName>
    </submittedName>
</protein>
<dbReference type="GO" id="GO:0004674">
    <property type="term" value="F:protein serine/threonine kinase activity"/>
    <property type="evidence" value="ECO:0007669"/>
    <property type="project" value="UniProtKB-KW"/>
</dbReference>
<dbReference type="OrthoDB" id="5184914at2"/>
<name>A0A502E7C4_9MYCO</name>
<comment type="caution">
    <text evidence="3">The sequence shown here is derived from an EMBL/GenBank/DDBJ whole genome shotgun (WGS) entry which is preliminary data.</text>
</comment>
<accession>A0A502E7C4</accession>
<keyword evidence="1" id="KW-0723">Serine/threonine-protein kinase</keyword>
<sequence>MVDSLFAADASHAERFERIGVPADPSHAARTRDDFTQWLQSAFALDPYRTGDLVLATYEALANTAEFAYLSVGLTGTMDVQASYDPTESTLSVTVADRGLWRTAAPAPKDRSRGRGIALMKALSDRASIQTSSDGTTVRLVWTNIHKG</sequence>
<dbReference type="Gene3D" id="3.30.565.10">
    <property type="entry name" value="Histidine kinase-like ATPase, C-terminal domain"/>
    <property type="match status" value="1"/>
</dbReference>
<feature type="domain" description="Histidine kinase/HSP90-like ATPase" evidence="2">
    <location>
        <begin position="21"/>
        <end position="142"/>
    </location>
</feature>
<proteinExistence type="predicted"/>
<keyword evidence="1" id="KW-0808">Transferase</keyword>
<dbReference type="CDD" id="cd16936">
    <property type="entry name" value="HATPase_RsbW-like"/>
    <property type="match status" value="1"/>
</dbReference>
<dbReference type="EMBL" id="RCZG01000005">
    <property type="protein sequence ID" value="TPG33635.1"/>
    <property type="molecule type" value="Genomic_DNA"/>
</dbReference>
<evidence type="ECO:0000313" key="4">
    <source>
        <dbReference type="Proteomes" id="UP000320095"/>
    </source>
</evidence>
<keyword evidence="3" id="KW-0547">Nucleotide-binding</keyword>
<dbReference type="Proteomes" id="UP000320095">
    <property type="component" value="Unassembled WGS sequence"/>
</dbReference>
<reference evidence="3 4" key="1">
    <citation type="journal article" date="2019" name="Environ. Microbiol.">
        <title>Species interactions and distinct microbial communities in high Arctic permafrost affected cryosols are associated with the CH4 and CO2 gas fluxes.</title>
        <authorList>
            <person name="Altshuler I."/>
            <person name="Hamel J."/>
            <person name="Turney S."/>
            <person name="Magnuson E."/>
            <person name="Levesque R."/>
            <person name="Greer C."/>
            <person name="Whyte L.G."/>
        </authorList>
    </citation>
    <scope>NUCLEOTIDE SEQUENCE [LARGE SCALE GENOMIC DNA]</scope>
    <source>
        <strain evidence="3 4">S5.20</strain>
    </source>
</reference>
<keyword evidence="4" id="KW-1185">Reference proteome</keyword>
<keyword evidence="3" id="KW-0067">ATP-binding</keyword>
<dbReference type="PANTHER" id="PTHR35526:SF3">
    <property type="entry name" value="ANTI-SIGMA-F FACTOR RSBW"/>
    <property type="match status" value="1"/>
</dbReference>